<dbReference type="SUPFAM" id="SSF158682">
    <property type="entry name" value="TerB-like"/>
    <property type="match status" value="1"/>
</dbReference>
<dbReference type="CDD" id="cd07176">
    <property type="entry name" value="terB"/>
    <property type="match status" value="1"/>
</dbReference>
<dbReference type="InterPro" id="IPR007791">
    <property type="entry name" value="DjlA_N"/>
</dbReference>
<dbReference type="RefSeq" id="WP_058356053.1">
    <property type="nucleotide sequence ID" value="NZ_CABKVG010000008.1"/>
</dbReference>
<evidence type="ECO:0000259" key="1">
    <source>
        <dbReference type="Pfam" id="PF05099"/>
    </source>
</evidence>
<proteinExistence type="predicted"/>
<dbReference type="Pfam" id="PF05099">
    <property type="entry name" value="TerB"/>
    <property type="match status" value="1"/>
</dbReference>
<reference evidence="2 3" key="1">
    <citation type="journal article" date="2022" name="Res Sq">
        <title>Evolution of multicellular longitudinally dividing oral cavity symbionts (Neisseriaceae).</title>
        <authorList>
            <person name="Nyongesa S."/>
            <person name="Weber P."/>
            <person name="Bernet E."/>
            <person name="Pullido F."/>
            <person name="Nieckarz M."/>
            <person name="Delaby M."/>
            <person name="Nieves C."/>
            <person name="Viehboeck T."/>
            <person name="Krause N."/>
            <person name="Rivera-Millot A."/>
            <person name="Nakamura A."/>
            <person name="Vischer N."/>
            <person name="VanNieuwenhze M."/>
            <person name="Brun Y."/>
            <person name="Cava F."/>
            <person name="Bulgheresi S."/>
            <person name="Veyrier F."/>
        </authorList>
    </citation>
    <scope>NUCLEOTIDE SEQUENCE [LARGE SCALE GENOMIC DNA]</scope>
    <source>
        <strain evidence="2 3">SN4</strain>
    </source>
</reference>
<dbReference type="EMBL" id="CP091511">
    <property type="protein sequence ID" value="UOO90047.1"/>
    <property type="molecule type" value="Genomic_DNA"/>
</dbReference>
<protein>
    <submittedName>
        <fullName evidence="2">DUF533 domain-containing protein</fullName>
    </submittedName>
</protein>
<gene>
    <name evidence="2" type="ORF">LVJ82_03395</name>
</gene>
<sequence>MSDTENQAIMTVAVMAAFADGSKHSSERNELSAIASSLGLDNKVQLLQIDQAVLRQQTLLSEVAADISDAGSKQLAYEIAVGVCGADGSISEAEQAFLSRLAQALQLPETPINTTTPSHAIAQTELNSANQQGFEQGLNHVALDTAALSAAAPKALVAIDSQLEATLNSRILKTAIINGALELLPQTAASMAIIPLQMRLVYGIGKDLGYDLDQGHIKDLLATVGIGMTSQYLEQAGIKLLGTVLGSLRSSLGGKLGKSLTGMVGKVGNQAISSGMSFATTYALGHVAKEYYASGRQFSPQVLKDAYARLMQDGISLQPQYSSDIQQQAKTLDLNKIMQMVKGQ</sequence>
<accession>A0ABY4E3F7</accession>
<dbReference type="InterPro" id="IPR029024">
    <property type="entry name" value="TerB-like"/>
</dbReference>
<organism evidence="2 3">
    <name type="scientific">Vitreoscilla massiliensis</name>
    <dbReference type="NCBI Taxonomy" id="1689272"/>
    <lineage>
        <taxon>Bacteria</taxon>
        <taxon>Pseudomonadati</taxon>
        <taxon>Pseudomonadota</taxon>
        <taxon>Betaproteobacteria</taxon>
        <taxon>Neisseriales</taxon>
        <taxon>Neisseriaceae</taxon>
        <taxon>Vitreoscilla</taxon>
    </lineage>
</organism>
<evidence type="ECO:0000313" key="3">
    <source>
        <dbReference type="Proteomes" id="UP000832011"/>
    </source>
</evidence>
<evidence type="ECO:0000313" key="2">
    <source>
        <dbReference type="EMBL" id="UOO90047.1"/>
    </source>
</evidence>
<name>A0ABY4E3F7_9NEIS</name>
<keyword evidence="3" id="KW-1185">Reference proteome</keyword>
<feature type="domain" description="Co-chaperone DjlA N-terminal" evidence="1">
    <location>
        <begin position="7"/>
        <end position="110"/>
    </location>
</feature>
<dbReference type="Gene3D" id="1.10.3680.10">
    <property type="entry name" value="TerB-like"/>
    <property type="match status" value="1"/>
</dbReference>
<dbReference type="Proteomes" id="UP000832011">
    <property type="component" value="Chromosome"/>
</dbReference>